<sequence length="352" mass="38616">MAVFASSPAESEGEQQSQPQSFAALRYLAAGAVSGAVSRTMAAPVERLKIVFQVQHVNVASNLQKRPQFQGIIPSLIAIGKQEGWRGYFKGNGVNVVRIIPYSSVQFFMYEEAKTRIRDWENRVFASSNAGRSDGSGSSGSHGSSEVRKPLSTVGRLLAGSVAGVVSVMASYPLDVVRCRLSAPQGMNPVEYKGIADCLVTMYRTEGPMSLWRGMAPTVMGIAPYAAINFAVYEQLKRMAYEWNEKRQPGRADGAKTNVPVWQRLALGAVAGMTAQTATYPFDTVRRRMQMRAHYTSTWNAMTTIFHTEGVRGLYRGLVPNYLKVVPVVSVGFVVYEWSKVFFGIQGKSGEL</sequence>
<feature type="region of interest" description="Disordered" evidence="8">
    <location>
        <begin position="128"/>
        <end position="148"/>
    </location>
</feature>
<keyword evidence="10" id="KW-1185">Reference proteome</keyword>
<name>A0A8K0F437_ANDGO</name>
<evidence type="ECO:0000256" key="2">
    <source>
        <dbReference type="ARBA" id="ARBA00022448"/>
    </source>
</evidence>
<comment type="subcellular location">
    <subcellularLocation>
        <location evidence="1">Membrane</location>
        <topology evidence="1">Multi-pass membrane protein</topology>
    </subcellularLocation>
</comment>
<dbReference type="Proteomes" id="UP000799049">
    <property type="component" value="Unassembled WGS sequence"/>
</dbReference>
<dbReference type="GO" id="GO:0016020">
    <property type="term" value="C:membrane"/>
    <property type="evidence" value="ECO:0007669"/>
    <property type="project" value="UniProtKB-SubCell"/>
</dbReference>
<gene>
    <name evidence="9" type="ORF">ANDGO_00904</name>
</gene>
<comment type="caution">
    <text evidence="9">The sequence shown here is derived from an EMBL/GenBank/DDBJ whole genome shotgun (WGS) entry which is preliminary data.</text>
</comment>
<dbReference type="InterPro" id="IPR018108">
    <property type="entry name" value="MCP_transmembrane"/>
</dbReference>
<evidence type="ECO:0000256" key="7">
    <source>
        <dbReference type="RuleBase" id="RU000488"/>
    </source>
</evidence>
<evidence type="ECO:0000256" key="8">
    <source>
        <dbReference type="SAM" id="MobiDB-lite"/>
    </source>
</evidence>
<keyword evidence="5 6" id="KW-0472">Membrane</keyword>
<dbReference type="PRINTS" id="PR00926">
    <property type="entry name" value="MITOCARRIER"/>
</dbReference>
<dbReference type="OrthoDB" id="270584at2759"/>
<accession>A0A8K0F437</accession>
<dbReference type="EMBL" id="VRVR01000042">
    <property type="protein sequence ID" value="KAF0852359.1"/>
    <property type="molecule type" value="Genomic_DNA"/>
</dbReference>
<proteinExistence type="inferred from homology"/>
<reference evidence="9" key="1">
    <citation type="submission" date="2019-09" db="EMBL/GenBank/DDBJ databases">
        <title>The Mitochondrial Proteome of the Jakobid, Andalucia godoyi, a Protist With the Most Gene-Rich and Bacteria-Like Mitochondrial Genome.</title>
        <authorList>
            <person name="Gray M.W."/>
            <person name="Burger G."/>
            <person name="Derelle R."/>
            <person name="Klimes V."/>
            <person name="Leger M."/>
            <person name="Sarrasin M."/>
            <person name="Vlcek C."/>
            <person name="Roger A.J."/>
            <person name="Elias M."/>
            <person name="Lang B.F."/>
        </authorList>
    </citation>
    <scope>NUCLEOTIDE SEQUENCE</scope>
    <source>
        <strain evidence="9">And28</strain>
    </source>
</reference>
<feature type="repeat" description="Solcar" evidence="6">
    <location>
        <begin position="259"/>
        <end position="342"/>
    </location>
</feature>
<feature type="repeat" description="Solcar" evidence="6">
    <location>
        <begin position="151"/>
        <end position="239"/>
    </location>
</feature>
<dbReference type="Pfam" id="PF00153">
    <property type="entry name" value="Mito_carr"/>
    <property type="match status" value="3"/>
</dbReference>
<evidence type="ECO:0000256" key="1">
    <source>
        <dbReference type="ARBA" id="ARBA00004141"/>
    </source>
</evidence>
<keyword evidence="3 6" id="KW-0812">Transmembrane</keyword>
<dbReference type="PANTHER" id="PTHR24089">
    <property type="entry name" value="SOLUTE CARRIER FAMILY 25"/>
    <property type="match status" value="1"/>
</dbReference>
<protein>
    <submittedName>
        <fullName evidence="9">Mitochondrial solute carrier family 25 (Mitochondrial phosphate transporter) member 23/24/25/41</fullName>
    </submittedName>
</protein>
<keyword evidence="4" id="KW-0677">Repeat</keyword>
<dbReference type="GO" id="GO:0055085">
    <property type="term" value="P:transmembrane transport"/>
    <property type="evidence" value="ECO:0007669"/>
    <property type="project" value="InterPro"/>
</dbReference>
<evidence type="ECO:0000256" key="5">
    <source>
        <dbReference type="ARBA" id="ARBA00023136"/>
    </source>
</evidence>
<dbReference type="InterPro" id="IPR023395">
    <property type="entry name" value="MCP_dom_sf"/>
</dbReference>
<evidence type="ECO:0000313" key="9">
    <source>
        <dbReference type="EMBL" id="KAF0852359.1"/>
    </source>
</evidence>
<dbReference type="Gene3D" id="1.50.40.10">
    <property type="entry name" value="Mitochondrial carrier domain"/>
    <property type="match status" value="1"/>
</dbReference>
<feature type="compositionally biased region" description="Low complexity" evidence="8">
    <location>
        <begin position="128"/>
        <end position="144"/>
    </location>
</feature>
<keyword evidence="2 7" id="KW-0813">Transport</keyword>
<evidence type="ECO:0000256" key="4">
    <source>
        <dbReference type="ARBA" id="ARBA00022737"/>
    </source>
</evidence>
<organism evidence="9 10">
    <name type="scientific">Andalucia godoyi</name>
    <name type="common">Flagellate</name>
    <dbReference type="NCBI Taxonomy" id="505711"/>
    <lineage>
        <taxon>Eukaryota</taxon>
        <taxon>Discoba</taxon>
        <taxon>Jakobida</taxon>
        <taxon>Andalucina</taxon>
        <taxon>Andaluciidae</taxon>
        <taxon>Andalucia</taxon>
    </lineage>
</organism>
<evidence type="ECO:0000256" key="6">
    <source>
        <dbReference type="PROSITE-ProRule" id="PRU00282"/>
    </source>
</evidence>
<evidence type="ECO:0000256" key="3">
    <source>
        <dbReference type="ARBA" id="ARBA00022692"/>
    </source>
</evidence>
<dbReference type="PROSITE" id="PS50920">
    <property type="entry name" value="SOLCAR"/>
    <property type="match status" value="3"/>
</dbReference>
<feature type="repeat" description="Solcar" evidence="6">
    <location>
        <begin position="22"/>
        <end position="116"/>
    </location>
</feature>
<dbReference type="AlphaFoldDB" id="A0A8K0F437"/>
<evidence type="ECO:0000313" key="10">
    <source>
        <dbReference type="Proteomes" id="UP000799049"/>
    </source>
</evidence>
<comment type="similarity">
    <text evidence="7">Belongs to the mitochondrial carrier (TC 2.A.29) family.</text>
</comment>
<dbReference type="InterPro" id="IPR002067">
    <property type="entry name" value="MCP"/>
</dbReference>
<dbReference type="SUPFAM" id="SSF103506">
    <property type="entry name" value="Mitochondrial carrier"/>
    <property type="match status" value="1"/>
</dbReference>